<accession>A0A226BWG8</accession>
<dbReference type="SUPFAM" id="SSF51126">
    <property type="entry name" value="Pectin lyase-like"/>
    <property type="match status" value="1"/>
</dbReference>
<keyword evidence="4" id="KW-1185">Reference proteome</keyword>
<comment type="caution">
    <text evidence="3">The sequence shown here is derived from an EMBL/GenBank/DDBJ whole genome shotgun (WGS) entry which is preliminary data.</text>
</comment>
<proteinExistence type="predicted"/>
<dbReference type="Proteomes" id="UP000214588">
    <property type="component" value="Unassembled WGS sequence"/>
</dbReference>
<dbReference type="AlphaFoldDB" id="A0A226BWG8"/>
<protein>
    <submittedName>
        <fullName evidence="3">Uncharacterized protein</fullName>
    </submittedName>
</protein>
<gene>
    <name evidence="3" type="ORF">CDO51_08785</name>
</gene>
<dbReference type="InterPro" id="IPR046776">
    <property type="entry name" value="Pectate_lyase_5"/>
</dbReference>
<dbReference type="InterPro" id="IPR012334">
    <property type="entry name" value="Pectin_lyas_fold"/>
</dbReference>
<organism evidence="3 4">
    <name type="scientific">Natranaerobius trueperi</name>
    <dbReference type="NCBI Taxonomy" id="759412"/>
    <lineage>
        <taxon>Bacteria</taxon>
        <taxon>Bacillati</taxon>
        <taxon>Bacillota</taxon>
        <taxon>Clostridia</taxon>
        <taxon>Natranaerobiales</taxon>
        <taxon>Natranaerobiaceae</taxon>
        <taxon>Natranaerobius</taxon>
    </lineage>
</organism>
<dbReference type="Pfam" id="PF20585">
    <property type="entry name" value="Pectate_lyase_5"/>
    <property type="match status" value="1"/>
</dbReference>
<feature type="signal peptide" evidence="2">
    <location>
        <begin position="1"/>
        <end position="24"/>
    </location>
</feature>
<dbReference type="Gene3D" id="2.160.20.10">
    <property type="entry name" value="Single-stranded right-handed beta-helix, Pectin lyase-like"/>
    <property type="match status" value="1"/>
</dbReference>
<evidence type="ECO:0000256" key="2">
    <source>
        <dbReference type="SAM" id="SignalP"/>
    </source>
</evidence>
<dbReference type="RefSeq" id="WP_089023907.1">
    <property type="nucleotide sequence ID" value="NZ_NIQC01000019.1"/>
</dbReference>
<evidence type="ECO:0000313" key="3">
    <source>
        <dbReference type="EMBL" id="OWZ83388.1"/>
    </source>
</evidence>
<name>A0A226BWG8_9FIRM</name>
<reference evidence="3 4" key="1">
    <citation type="submission" date="2017-06" db="EMBL/GenBank/DDBJ databases">
        <title>Draft Genome Sequence of Natranaerobius trueperi halophilic, alkalithermophilic bacteria from soda lakes.</title>
        <authorList>
            <person name="Zhao B."/>
        </authorList>
    </citation>
    <scope>NUCLEOTIDE SEQUENCE [LARGE SCALE GENOMIC DNA]</scope>
    <source>
        <strain evidence="3 4">DSM 18760</strain>
    </source>
</reference>
<dbReference type="InterPro" id="IPR011050">
    <property type="entry name" value="Pectin_lyase_fold/virulence"/>
</dbReference>
<sequence length="380" mass="42771">MKKLSIILALSMAFVLMMSGTVAAEEEESGISNILRGTFDVDVTDTVSTEDELRKAIEEEDSITLDNDITVEDNILVIDESLTIDGDGNTLEFEVDTGSQEGLVTVDADNIKLEDLTIDSNLEKGDYSFPILIQEDAQEFIMHDVDVDRDGGSTYAAVKTEYDGGNNDGLTIEDSNITGGPIALYGDHDDVTIEDVEVRDVGDEGIWTFDRIEDLTLSRVTVEDYGDDSQAIKFMKEHEKVNSHDNLREARQELIDSDASDIDDISFEFEDYKVELVWDNEEHLKEFDVVDAHDDMDIEFDVKAGRLGNIGEIELKHEWEHEEYEHDTQVTADADDPKPELNFDPVTIGEDGKYEHTKEKEIEFGEAGEYELEIWAEKAE</sequence>
<feature type="region of interest" description="Disordered" evidence="1">
    <location>
        <begin position="329"/>
        <end position="350"/>
    </location>
</feature>
<keyword evidence="2" id="KW-0732">Signal</keyword>
<evidence type="ECO:0000256" key="1">
    <source>
        <dbReference type="SAM" id="MobiDB-lite"/>
    </source>
</evidence>
<evidence type="ECO:0000313" key="4">
    <source>
        <dbReference type="Proteomes" id="UP000214588"/>
    </source>
</evidence>
<feature type="chain" id="PRO_5039060168" evidence="2">
    <location>
        <begin position="25"/>
        <end position="380"/>
    </location>
</feature>
<dbReference type="EMBL" id="NIQC01000019">
    <property type="protein sequence ID" value="OWZ83388.1"/>
    <property type="molecule type" value="Genomic_DNA"/>
</dbReference>